<feature type="region of interest" description="Disordered" evidence="1">
    <location>
        <begin position="19"/>
        <end position="62"/>
    </location>
</feature>
<dbReference type="RefSeq" id="XP_009795840.1">
    <property type="nucleotide sequence ID" value="XM_009797538.1"/>
</dbReference>
<dbReference type="AlphaFoldDB" id="A0A1U7YAK7"/>
<evidence type="ECO:0000256" key="1">
    <source>
        <dbReference type="SAM" id="MobiDB-lite"/>
    </source>
</evidence>
<sequence>MVSEQQVSINYNRRVLNVKELSADDTASSQSDQMDQKEEMEPVSEGNSYSNMGSNDVLYLAS</sequence>
<evidence type="ECO:0000313" key="3">
    <source>
        <dbReference type="RefSeq" id="XP_009795840.1"/>
    </source>
</evidence>
<feature type="compositionally biased region" description="Low complexity" evidence="1">
    <location>
        <begin position="24"/>
        <end position="33"/>
    </location>
</feature>
<keyword evidence="2" id="KW-1185">Reference proteome</keyword>
<dbReference type="Proteomes" id="UP000189701">
    <property type="component" value="Unplaced"/>
</dbReference>
<name>A0A1U7YAK7_NICSY</name>
<proteinExistence type="predicted"/>
<reference evidence="2" key="1">
    <citation type="journal article" date="2013" name="Genome Biol.">
        <title>Reference genomes and transcriptomes of Nicotiana sylvestris and Nicotiana tomentosiformis.</title>
        <authorList>
            <person name="Sierro N."/>
            <person name="Battey J.N."/>
            <person name="Ouadi S."/>
            <person name="Bovet L."/>
            <person name="Goepfert S."/>
            <person name="Bakaher N."/>
            <person name="Peitsch M.C."/>
            <person name="Ivanov N.V."/>
        </authorList>
    </citation>
    <scope>NUCLEOTIDE SEQUENCE [LARGE SCALE GENOMIC DNA]</scope>
</reference>
<organism evidence="2 3">
    <name type="scientific">Nicotiana sylvestris</name>
    <name type="common">Wood tobacco</name>
    <name type="synonym">South American tobacco</name>
    <dbReference type="NCBI Taxonomy" id="4096"/>
    <lineage>
        <taxon>Eukaryota</taxon>
        <taxon>Viridiplantae</taxon>
        <taxon>Streptophyta</taxon>
        <taxon>Embryophyta</taxon>
        <taxon>Tracheophyta</taxon>
        <taxon>Spermatophyta</taxon>
        <taxon>Magnoliopsida</taxon>
        <taxon>eudicotyledons</taxon>
        <taxon>Gunneridae</taxon>
        <taxon>Pentapetalae</taxon>
        <taxon>asterids</taxon>
        <taxon>lamiids</taxon>
        <taxon>Solanales</taxon>
        <taxon>Solanaceae</taxon>
        <taxon>Nicotianoideae</taxon>
        <taxon>Nicotianeae</taxon>
        <taxon>Nicotiana</taxon>
    </lineage>
</organism>
<protein>
    <submittedName>
        <fullName evidence="3">Uncharacterized protein LOC104242485</fullName>
    </submittedName>
</protein>
<evidence type="ECO:0000313" key="2">
    <source>
        <dbReference type="Proteomes" id="UP000189701"/>
    </source>
</evidence>
<feature type="compositionally biased region" description="Polar residues" evidence="1">
    <location>
        <begin position="45"/>
        <end position="54"/>
    </location>
</feature>
<gene>
    <name evidence="3" type="primary">LOC104242485</name>
</gene>
<reference evidence="3" key="2">
    <citation type="submission" date="2025-08" db="UniProtKB">
        <authorList>
            <consortium name="RefSeq"/>
        </authorList>
    </citation>
    <scope>IDENTIFICATION</scope>
    <source>
        <tissue evidence="3">Leaf</tissue>
    </source>
</reference>
<accession>A0A1U7YAK7</accession>